<evidence type="ECO:0000256" key="1">
    <source>
        <dbReference type="SAM" id="MobiDB-lite"/>
    </source>
</evidence>
<gene>
    <name evidence="2" type="ORF">M8C21_027736</name>
</gene>
<organism evidence="2 3">
    <name type="scientific">Ambrosia artemisiifolia</name>
    <name type="common">Common ragweed</name>
    <dbReference type="NCBI Taxonomy" id="4212"/>
    <lineage>
        <taxon>Eukaryota</taxon>
        <taxon>Viridiplantae</taxon>
        <taxon>Streptophyta</taxon>
        <taxon>Embryophyta</taxon>
        <taxon>Tracheophyta</taxon>
        <taxon>Spermatophyta</taxon>
        <taxon>Magnoliopsida</taxon>
        <taxon>eudicotyledons</taxon>
        <taxon>Gunneridae</taxon>
        <taxon>Pentapetalae</taxon>
        <taxon>asterids</taxon>
        <taxon>campanulids</taxon>
        <taxon>Asterales</taxon>
        <taxon>Asteraceae</taxon>
        <taxon>Asteroideae</taxon>
        <taxon>Heliantheae alliance</taxon>
        <taxon>Heliantheae</taxon>
        <taxon>Ambrosia</taxon>
    </lineage>
</organism>
<comment type="caution">
    <text evidence="2">The sequence shown here is derived from an EMBL/GenBank/DDBJ whole genome shotgun (WGS) entry which is preliminary data.</text>
</comment>
<accession>A0AAD5D912</accession>
<proteinExistence type="predicted"/>
<dbReference type="Proteomes" id="UP001206925">
    <property type="component" value="Unassembled WGS sequence"/>
</dbReference>
<name>A0AAD5D912_AMBAR</name>
<evidence type="ECO:0000313" key="2">
    <source>
        <dbReference type="EMBL" id="KAI7755429.1"/>
    </source>
</evidence>
<dbReference type="EMBL" id="JAMZMK010001136">
    <property type="protein sequence ID" value="KAI7755429.1"/>
    <property type="molecule type" value="Genomic_DNA"/>
</dbReference>
<protein>
    <submittedName>
        <fullName evidence="2">Uncharacterized protein</fullName>
    </submittedName>
</protein>
<sequence>MLEAEFTPDVERRVNEGFRSWMGSSYFSSDDDDDEEDTRTLSRTSTNSSKGRETLFLANLRVYKKEHECKTRGGRRAFAEANTYFFIVGSFKPASSEACVRALLKNETFITRYTIARCYAKPMR</sequence>
<keyword evidence="3" id="KW-1185">Reference proteome</keyword>
<dbReference type="AlphaFoldDB" id="A0AAD5D912"/>
<feature type="region of interest" description="Disordered" evidence="1">
    <location>
        <begin position="21"/>
        <end position="50"/>
    </location>
</feature>
<reference evidence="2" key="1">
    <citation type="submission" date="2022-06" db="EMBL/GenBank/DDBJ databases">
        <title>Uncovering the hologenomic basis of an extraordinary plant invasion.</title>
        <authorList>
            <person name="Bieker V.C."/>
            <person name="Martin M.D."/>
            <person name="Gilbert T."/>
            <person name="Hodgins K."/>
            <person name="Battlay P."/>
            <person name="Petersen B."/>
            <person name="Wilson J."/>
        </authorList>
    </citation>
    <scope>NUCLEOTIDE SEQUENCE</scope>
    <source>
        <strain evidence="2">AA19_3_7</strain>
        <tissue evidence="2">Leaf</tissue>
    </source>
</reference>
<evidence type="ECO:0000313" key="3">
    <source>
        <dbReference type="Proteomes" id="UP001206925"/>
    </source>
</evidence>